<feature type="compositionally biased region" description="Low complexity" evidence="6">
    <location>
        <begin position="206"/>
        <end position="218"/>
    </location>
</feature>
<evidence type="ECO:0000256" key="1">
    <source>
        <dbReference type="ARBA" id="ARBA00004604"/>
    </source>
</evidence>
<keyword evidence="10" id="KW-1185">Reference proteome</keyword>
<evidence type="ECO:0000313" key="9">
    <source>
        <dbReference type="EMBL" id="KYQ88399.1"/>
    </source>
</evidence>
<keyword evidence="4" id="KW-0539">Nucleus</keyword>
<feature type="coiled-coil region" evidence="5">
    <location>
        <begin position="721"/>
        <end position="752"/>
    </location>
</feature>
<comment type="subcellular location">
    <subcellularLocation>
        <location evidence="1">Nucleus</location>
        <location evidence="1">Nucleolus</location>
    </subcellularLocation>
    <subcellularLocation>
        <location evidence="2">Nucleus</location>
        <location evidence="2">Nucleoplasm</location>
    </subcellularLocation>
</comment>
<evidence type="ECO:0000256" key="6">
    <source>
        <dbReference type="SAM" id="MobiDB-lite"/>
    </source>
</evidence>
<dbReference type="Proteomes" id="UP000076078">
    <property type="component" value="Unassembled WGS sequence"/>
</dbReference>
<dbReference type="PANTHER" id="PTHR16056">
    <property type="entry name" value="REGULATOR OF MICROTUBULE DYNAMICS PROTEIN"/>
    <property type="match status" value="1"/>
</dbReference>
<evidence type="ECO:0000259" key="7">
    <source>
        <dbReference type="Pfam" id="PF12333"/>
    </source>
</evidence>
<dbReference type="AlphaFoldDB" id="A0A151Z373"/>
<keyword evidence="5" id="KW-0175">Coiled coil</keyword>
<dbReference type="SUPFAM" id="SSF48371">
    <property type="entry name" value="ARM repeat"/>
    <property type="match status" value="1"/>
</dbReference>
<feature type="domain" description="Pre-rRNA-processing protein Ipi1 N-terminal" evidence="7">
    <location>
        <begin position="140"/>
        <end position="221"/>
    </location>
</feature>
<evidence type="ECO:0000313" key="10">
    <source>
        <dbReference type="Proteomes" id="UP000076078"/>
    </source>
</evidence>
<dbReference type="OrthoDB" id="361362at2759"/>
<protein>
    <submittedName>
        <fullName evidence="9">Uncharacterized protein</fullName>
    </submittedName>
</protein>
<dbReference type="InParanoid" id="A0A151Z373"/>
<comment type="caution">
    <text evidence="9">The sequence shown here is derived from an EMBL/GenBank/DDBJ whole genome shotgun (WGS) entry which is preliminary data.</text>
</comment>
<name>A0A151Z373_TIELA</name>
<sequence length="894" mass="102050">MGRSKAKNTKQPSLDFKIKKRKLGKKPLPNPNLTLTTFKSKVLHLPGQSIVEDKEDIVNYRNQTLKDLLTKCSHYNDTVKKDAVNGIKDLVCQFPKVLHQHLGAIMGKVVEVINDLDKDVRASTHQLINVILPLLDEVSISPFIPLFSVYIASGMTHLKTHIRLDSLRLLDIFIDRFPKLLSHHCHQMIPNYLDLLKRVAVSTQTNNTGTSTSQQSSQNKKKILTSATPKANSINTRVFILGSLYKLLQVLLKKPDLSYASLLEQIQHKQIHNQSLSCVNITSPFENYTSKLIFSNLFTQQQSSFTSTNSMASTTTSSTATQEDADKIKPTILETKEELYQFTRVFMKVLIECWLELVPSNPMISYNTLEDLQLVLNIINLTVHCLKTSYSSSTTEMKLLRKDFLKYFTVHYPFSIGSAQNPDSKEWIISSSLNSTMTQIFAHFLELKPGQPLDNWFTPCLEYIEGSLLGNLIDEKNEARQGHSIRLHISNYLWVLKLILPVVPQEKCKILLNAFIKFDESCHSHSSAKKACVFFISELIEIQSDLLRKDNKTLAAAFKEVVDWGLESLPKLLWSLGNSDHDTSLMIINILLHVGRDISKQKQFESIQNALVPYFFTITKPNSQHPNGRQIYGPFLSVPIHIQCQALNLLYYFKSLTKTMIRSLIAILRSPKCSYQVLDYILDLLQKKVSDIGIDHYLAFCVAILLSITTTETSTASDPNLKRKREEREEIINLESQQEQQIQADIEKQKKQHDLLTLVTKDKIIKKLCWNINTIRLNLHLSDLLEPIKVPLLNEIERILKETTINHYKLNYLIQIINSCLTTGQGSNDWSTLPNEFKEVLPKLVYNYLTESISLKSTTLPDYIIDYDSIISLFTIENGNTLINQLLILLKGIY</sequence>
<dbReference type="InterPro" id="IPR024679">
    <property type="entry name" value="Ipi1_N"/>
</dbReference>
<dbReference type="PANTHER" id="PTHR16056:SF2">
    <property type="entry name" value="TESTIS-EXPRESSED PROTEIN 10"/>
    <property type="match status" value="1"/>
</dbReference>
<dbReference type="Pfam" id="PF25781">
    <property type="entry name" value="TPR_TEX10"/>
    <property type="match status" value="1"/>
</dbReference>
<dbReference type="InterPro" id="IPR011989">
    <property type="entry name" value="ARM-like"/>
</dbReference>
<dbReference type="STRING" id="361077.A0A151Z373"/>
<evidence type="ECO:0000259" key="8">
    <source>
        <dbReference type="Pfam" id="PF25781"/>
    </source>
</evidence>
<organism evidence="9 10">
    <name type="scientific">Tieghemostelium lacteum</name>
    <name type="common">Slime mold</name>
    <name type="synonym">Dictyostelium lacteum</name>
    <dbReference type="NCBI Taxonomy" id="361077"/>
    <lineage>
        <taxon>Eukaryota</taxon>
        <taxon>Amoebozoa</taxon>
        <taxon>Evosea</taxon>
        <taxon>Eumycetozoa</taxon>
        <taxon>Dictyostelia</taxon>
        <taxon>Dictyosteliales</taxon>
        <taxon>Raperosteliaceae</taxon>
        <taxon>Tieghemostelium</taxon>
    </lineage>
</organism>
<feature type="domain" description="TEX10-like TPR repeats" evidence="8">
    <location>
        <begin position="566"/>
        <end position="696"/>
    </location>
</feature>
<dbReference type="InterPro" id="IPR057949">
    <property type="entry name" value="TPR_TEX10"/>
</dbReference>
<proteinExistence type="inferred from homology"/>
<evidence type="ECO:0000256" key="4">
    <source>
        <dbReference type="ARBA" id="ARBA00023242"/>
    </source>
</evidence>
<dbReference type="GO" id="GO:0005634">
    <property type="term" value="C:nucleus"/>
    <property type="evidence" value="ECO:0007669"/>
    <property type="project" value="UniProtKB-SubCell"/>
</dbReference>
<accession>A0A151Z373</accession>
<evidence type="ECO:0000256" key="3">
    <source>
        <dbReference type="ARBA" id="ARBA00006427"/>
    </source>
</evidence>
<dbReference type="FunCoup" id="A0A151Z373">
    <property type="interactions" value="176"/>
</dbReference>
<dbReference type="InterPro" id="IPR016024">
    <property type="entry name" value="ARM-type_fold"/>
</dbReference>
<comment type="similarity">
    <text evidence="3">Belongs to the IPI1/TEX10 family.</text>
</comment>
<dbReference type="OMA" id="MQWVVCL"/>
<dbReference type="EMBL" id="LODT01000051">
    <property type="protein sequence ID" value="KYQ88399.1"/>
    <property type="molecule type" value="Genomic_DNA"/>
</dbReference>
<feature type="region of interest" description="Disordered" evidence="6">
    <location>
        <begin position="206"/>
        <end position="226"/>
    </location>
</feature>
<evidence type="ECO:0000256" key="5">
    <source>
        <dbReference type="SAM" id="Coils"/>
    </source>
</evidence>
<evidence type="ECO:0000256" key="2">
    <source>
        <dbReference type="ARBA" id="ARBA00004642"/>
    </source>
</evidence>
<reference evidence="9 10" key="1">
    <citation type="submission" date="2015-12" db="EMBL/GenBank/DDBJ databases">
        <title>Dictyostelia acquired genes for synthesis and detection of signals that induce cell-type specialization by lateral gene transfer from prokaryotes.</title>
        <authorList>
            <person name="Gloeckner G."/>
            <person name="Schaap P."/>
        </authorList>
    </citation>
    <scope>NUCLEOTIDE SEQUENCE [LARGE SCALE GENOMIC DNA]</scope>
    <source>
        <strain evidence="9 10">TK</strain>
    </source>
</reference>
<dbReference type="Pfam" id="PF12333">
    <property type="entry name" value="Ipi1_N"/>
    <property type="match status" value="1"/>
</dbReference>
<dbReference type="Gene3D" id="1.25.10.10">
    <property type="entry name" value="Leucine-rich Repeat Variant"/>
    <property type="match status" value="1"/>
</dbReference>
<gene>
    <name evidence="9" type="ORF">DLAC_11097</name>
</gene>